<evidence type="ECO:0000313" key="2">
    <source>
        <dbReference type="EMBL" id="KAK8884916.1"/>
    </source>
</evidence>
<organism evidence="2 3">
    <name type="scientific">Tritrichomonas musculus</name>
    <dbReference type="NCBI Taxonomy" id="1915356"/>
    <lineage>
        <taxon>Eukaryota</taxon>
        <taxon>Metamonada</taxon>
        <taxon>Parabasalia</taxon>
        <taxon>Tritrichomonadida</taxon>
        <taxon>Tritrichomonadidae</taxon>
        <taxon>Tritrichomonas</taxon>
    </lineage>
</organism>
<dbReference type="Gene3D" id="1.25.10.10">
    <property type="entry name" value="Leucine-rich Repeat Variant"/>
    <property type="match status" value="1"/>
</dbReference>
<evidence type="ECO:0000256" key="1">
    <source>
        <dbReference type="PROSITE-ProRule" id="PRU00259"/>
    </source>
</evidence>
<dbReference type="EMBL" id="JAPFFF010000008">
    <property type="protein sequence ID" value="KAK8884916.1"/>
    <property type="molecule type" value="Genomic_DNA"/>
</dbReference>
<dbReference type="InterPro" id="IPR000225">
    <property type="entry name" value="Armadillo"/>
</dbReference>
<evidence type="ECO:0008006" key="4">
    <source>
        <dbReference type="Google" id="ProtNLM"/>
    </source>
</evidence>
<keyword evidence="3" id="KW-1185">Reference proteome</keyword>
<dbReference type="SUPFAM" id="SSF48371">
    <property type="entry name" value="ARM repeat"/>
    <property type="match status" value="3"/>
</dbReference>
<dbReference type="InterPro" id="IPR016024">
    <property type="entry name" value="ARM-type_fold"/>
</dbReference>
<comment type="caution">
    <text evidence="2">The sequence shown here is derived from an EMBL/GenBank/DDBJ whole genome shotgun (WGS) entry which is preliminary data.</text>
</comment>
<dbReference type="PROSITE" id="PS50176">
    <property type="entry name" value="ARM_REPEAT"/>
    <property type="match status" value="1"/>
</dbReference>
<dbReference type="Proteomes" id="UP001470230">
    <property type="component" value="Unassembled WGS sequence"/>
</dbReference>
<evidence type="ECO:0000313" key="3">
    <source>
        <dbReference type="Proteomes" id="UP001470230"/>
    </source>
</evidence>
<accession>A0ABR2K2G7</accession>
<sequence length="1306" mass="146767">MRASIDSICANMDKDPRNADTQISCLNSLFSALRDEKSIEKYQQAFKSIDNAVKANQNNDSVIVQVLNLFGQLSAIRTLAGKLEATNIFTQLIHILNLKKEDNEISEICLQVISQTISLPRMASHFSSQQFIKTLVFVTRLNSKSQIHALYISKIAMYLNARMELVLKDLCISLVVLSRNFIRNEQLQESILSGFAQLSGTKIMAEVASLSIPHFTDIALRYNRNITILKSLLTILSQSPSNAIQDIDFSIIMDQSKRFKNDPQMIMKSVDFISSKMDPKQTPVEVIPLVIMALQFFLSNQAVLKQSLTLCYYSTTSSSDDAPVSPKLIQLLTSILLLHSRDPSLIRRSAAIIHSLSSNQENDEFLIEASAPSALIQSIQLNMKDQHSIECMIASLCNFVSNNKELATQICTYDNLKILMQVCKTYKNEPKIIKNAVLLIKSLALSKYEFPEFIDLPEEEKKEFYIDKKLGVAILKKQLSNLNLVKSVLLLMPPSPDESSLIGSAMIKYSKDSEIQYAGLLHNISDLSAINRALLLCGENAFRYAIQSLKESEEILPPQTIDFLLSLNRWDAIDILMIHIERASAPAISSQFKLNYIEQVVIADALHNLNLWNPSESDSKLIITSLYHSIYDQRQLCAALSFAEDIGLTETSFPFLIDAIKRHPTNRNIVAICAEFVSELSLNSEIESYCIANNVVPVVGYALEFNKDDEPVAFSLLKMIHYFSSFGDLIKFFSQSILISLLSKTAKLSDRCSIQCCRIFSNIVKDKDCACMMNNNKVSKIIFDHFNIDNYQLVFFLMENANLVLSNEQFEIAKNHLAQFNSNISADETFYLLQIVLRCFEKEETQVCDLEFKNLIPIITTFSANPKIIQLSARLVAYSDGYKQSTELLYALLDALKFNINAYDAVLAIFMILPEFYSIKKHHQTFSAQPTMELFTGLLHHYPSDVTICSFSLKLFKGKPAALDLCSAIMNEQTDEETLVAISQYIYSISEEYDISSLLQPIFIVLDQGINNVELYDNLLPSIFYLSNNESTYSAIMPKFNKIANIFMMYSSSMGVSLGFLGIVHNLSSNPSNASALAKYIPLIGIAMKLWIKDPQFQNVGSQAISHFVSAGKGALFYNTLPVLDMALKLAVDLESTCNAITTLADYVGEFAPMFVNDMLQLISQDVDNEYVPLLAQCILSIISYNKSEDVVFDRLMEIFDLINTSTIDINSASLLEICAVLKNPEKMLLFEPVIRNLVDYTKQQKIKIAIGAAKCILTLSSICPELVDPFGDEIIEISQRVSGELLRIFLQVKNVLFGIRKKIKA</sequence>
<dbReference type="InterPro" id="IPR011989">
    <property type="entry name" value="ARM-like"/>
</dbReference>
<gene>
    <name evidence="2" type="ORF">M9Y10_044039</name>
</gene>
<protein>
    <recommendedName>
        <fullName evidence="4">MMS19 nucleotide excision repair protein</fullName>
    </recommendedName>
</protein>
<name>A0ABR2K2G7_9EUKA</name>
<proteinExistence type="predicted"/>
<reference evidence="2 3" key="1">
    <citation type="submission" date="2024-04" db="EMBL/GenBank/DDBJ databases">
        <title>Tritrichomonas musculus Genome.</title>
        <authorList>
            <person name="Alves-Ferreira E."/>
            <person name="Grigg M."/>
            <person name="Lorenzi H."/>
            <person name="Galac M."/>
        </authorList>
    </citation>
    <scope>NUCLEOTIDE SEQUENCE [LARGE SCALE GENOMIC DNA]</scope>
    <source>
        <strain evidence="2 3">EAF2021</strain>
    </source>
</reference>
<feature type="repeat" description="ARM" evidence="1">
    <location>
        <begin position="327"/>
        <end position="371"/>
    </location>
</feature>